<protein>
    <recommendedName>
        <fullName evidence="4">Maintenance of telomere capping protein 1</fullName>
    </recommendedName>
</protein>
<gene>
    <name evidence="2" type="ORF">M438DRAFT_377525</name>
</gene>
<dbReference type="STRING" id="1043002.A0A074Y0I2"/>
<keyword evidence="3" id="KW-1185">Reference proteome</keyword>
<proteinExistence type="predicted"/>
<dbReference type="RefSeq" id="XP_029756603.1">
    <property type="nucleotide sequence ID" value="XM_029908742.1"/>
</dbReference>
<dbReference type="InterPro" id="IPR018814">
    <property type="entry name" value="DUF5427"/>
</dbReference>
<dbReference type="Pfam" id="PF10310">
    <property type="entry name" value="DUF5427"/>
    <property type="match status" value="1"/>
</dbReference>
<feature type="compositionally biased region" description="Low complexity" evidence="1">
    <location>
        <begin position="136"/>
        <end position="146"/>
    </location>
</feature>
<dbReference type="AlphaFoldDB" id="A0A074Y0I2"/>
<evidence type="ECO:0000256" key="1">
    <source>
        <dbReference type="SAM" id="MobiDB-lite"/>
    </source>
</evidence>
<dbReference type="PANTHER" id="PTHR28265:SF1">
    <property type="entry name" value="MAINTENANCE OF TELOMERE CAPPING PROTEIN 1"/>
    <property type="match status" value="1"/>
</dbReference>
<dbReference type="EMBL" id="KL584998">
    <property type="protein sequence ID" value="KEQ80416.1"/>
    <property type="molecule type" value="Genomic_DNA"/>
</dbReference>
<evidence type="ECO:0000313" key="2">
    <source>
        <dbReference type="EMBL" id="KEQ80416.1"/>
    </source>
</evidence>
<evidence type="ECO:0000313" key="3">
    <source>
        <dbReference type="Proteomes" id="UP000030706"/>
    </source>
</evidence>
<name>A0A074Y0I2_AURPU</name>
<accession>A0A074Y0I2</accession>
<dbReference type="Proteomes" id="UP000030706">
    <property type="component" value="Unassembled WGS sequence"/>
</dbReference>
<dbReference type="HOGENOM" id="CLU_034224_0_1_1"/>
<feature type="region of interest" description="Disordered" evidence="1">
    <location>
        <begin position="508"/>
        <end position="531"/>
    </location>
</feature>
<organism evidence="2 3">
    <name type="scientific">Aureobasidium pullulans EXF-150</name>
    <dbReference type="NCBI Taxonomy" id="1043002"/>
    <lineage>
        <taxon>Eukaryota</taxon>
        <taxon>Fungi</taxon>
        <taxon>Dikarya</taxon>
        <taxon>Ascomycota</taxon>
        <taxon>Pezizomycotina</taxon>
        <taxon>Dothideomycetes</taxon>
        <taxon>Dothideomycetidae</taxon>
        <taxon>Dothideales</taxon>
        <taxon>Saccotheciaceae</taxon>
        <taxon>Aureobasidium</taxon>
    </lineage>
</organism>
<reference evidence="2 3" key="1">
    <citation type="journal article" date="2014" name="BMC Genomics">
        <title>Genome sequencing of four Aureobasidium pullulans varieties: biotechnological potential, stress tolerance, and description of new species.</title>
        <authorList>
            <person name="Gostin Ar C."/>
            <person name="Ohm R.A."/>
            <person name="Kogej T."/>
            <person name="Sonjak S."/>
            <person name="Turk M."/>
            <person name="Zajc J."/>
            <person name="Zalar P."/>
            <person name="Grube M."/>
            <person name="Sun H."/>
            <person name="Han J."/>
            <person name="Sharma A."/>
            <person name="Chiniquy J."/>
            <person name="Ngan C.Y."/>
            <person name="Lipzen A."/>
            <person name="Barry K."/>
            <person name="Grigoriev I.V."/>
            <person name="Gunde-Cimerman N."/>
        </authorList>
    </citation>
    <scope>NUCLEOTIDE SEQUENCE [LARGE SCALE GENOMIC DNA]</scope>
    <source>
        <strain evidence="2 3">EXF-150</strain>
    </source>
</reference>
<feature type="region of interest" description="Disordered" evidence="1">
    <location>
        <begin position="44"/>
        <end position="159"/>
    </location>
</feature>
<evidence type="ECO:0008006" key="4">
    <source>
        <dbReference type="Google" id="ProtNLM"/>
    </source>
</evidence>
<dbReference type="GeneID" id="40751048"/>
<sequence length="531" mass="57421">MEYILNDSLFRAARASSTQDFVHHNHIQSTMSKKLTDEELLAQFEDIPSADATAPSSGKAGAGTVEDDDPLAELTALAAARPVSRPQTPRLSSSTASGTKSKPEHTPQSSGPPSGRTSEDRSKARKSTESARSYHQGQTPNDQPQQQEEKQQEQKAQAGGWGFGGWGASVFSAASAAVKQAEAAVKEVRGNPEVLKYAEQLRHNVNVESLKAYGGNVRNMALPTFTSLLETIAPPIAQHERLIIHTTHDLQAYPSLDPIIYEVFSRVMQQVEGGDLLVIQRGSESRQRGRSSSELAYRGNILGTGSGAWTDGPWWREQSTQRSLGAVKGLTEGTKLCRANAEAYATDFFSARGGVEEVAKQATQTLSESNPTRSSDIFLAIQPLTQSAAKELFAAAPKPDEPKSDVVEPDAEEETALFAIYLHDPIHSLSFSSLSQSFPAQWTQWLDASSPDPENPETLPESIRDIVESGGIDPREWVSEWIQETLTLSIGVVAQRYVAKRMGVGEGGIGKGKARQRAEETDAAGEAARAI</sequence>
<feature type="compositionally biased region" description="Polar residues" evidence="1">
    <location>
        <begin position="85"/>
        <end position="116"/>
    </location>
</feature>
<feature type="compositionally biased region" description="Basic and acidic residues" evidence="1">
    <location>
        <begin position="117"/>
        <end position="129"/>
    </location>
</feature>
<dbReference type="PANTHER" id="PTHR28265">
    <property type="entry name" value="MAINTENANCE OF TELOMERE CAPPING PROTEIN 1"/>
    <property type="match status" value="1"/>
</dbReference>
<dbReference type="OrthoDB" id="5594977at2759"/>